<dbReference type="Pfam" id="PF00459">
    <property type="entry name" value="Inositol_P"/>
    <property type="match status" value="1"/>
</dbReference>
<dbReference type="RefSeq" id="WP_248479185.1">
    <property type="nucleotide sequence ID" value="NZ_JALPRF010000004.1"/>
</dbReference>
<sequence length="271" mass="29870">MQTNINISLVLEAVRQIGDTFLLHYKNTAIPTDMDSLMDRLNQLDEQCLSSLKANLLPAYPDIPWFVGDEFDKAGQKQPLDLPEYWLCDAMDGAIQYLQHLPGWTINLVLIRQGQPYLSVVYAPLEGELFWAQQGKGAYLNNQPVHPSTKTDPAVMVAVFDYGHQDEAAFAPNLNQQVGTAVTRLLDHVGIVRNYGPHGLQLANVGAGRIDLFYQPGLDTFNWLAGLLIAREAGALVLTTTGQAWQWGDDSLLVAAPSVAKTLLTSLVKDL</sequence>
<comment type="caution">
    <text evidence="1">The sequence shown here is derived from an EMBL/GenBank/DDBJ whole genome shotgun (WGS) entry which is preliminary data.</text>
</comment>
<protein>
    <submittedName>
        <fullName evidence="1">Inositol monophosphatase family protein</fullName>
    </submittedName>
</protein>
<proteinExistence type="predicted"/>
<dbReference type="PRINTS" id="PR00377">
    <property type="entry name" value="IMPHPHTASES"/>
</dbReference>
<dbReference type="SUPFAM" id="SSF56655">
    <property type="entry name" value="Carbohydrate phosphatase"/>
    <property type="match status" value="1"/>
</dbReference>
<dbReference type="Gene3D" id="3.40.190.80">
    <property type="match status" value="1"/>
</dbReference>
<dbReference type="InterPro" id="IPR000760">
    <property type="entry name" value="Inositol_monophosphatase-like"/>
</dbReference>
<gene>
    <name evidence="1" type="ORF">M0L20_22340</name>
</gene>
<evidence type="ECO:0000313" key="2">
    <source>
        <dbReference type="Proteomes" id="UP001202180"/>
    </source>
</evidence>
<dbReference type="EMBL" id="JALPRF010000004">
    <property type="protein sequence ID" value="MCK8494624.1"/>
    <property type="molecule type" value="Genomic_DNA"/>
</dbReference>
<dbReference type="Gene3D" id="3.30.540.10">
    <property type="entry name" value="Fructose-1,6-Bisphosphatase, subunit A, domain 1"/>
    <property type="match status" value="1"/>
</dbReference>
<dbReference type="CDD" id="cd01637">
    <property type="entry name" value="IMPase_like"/>
    <property type="match status" value="1"/>
</dbReference>
<name>A0ABT0HR31_9BACT</name>
<evidence type="ECO:0000313" key="1">
    <source>
        <dbReference type="EMBL" id="MCK8494624.1"/>
    </source>
</evidence>
<keyword evidence="2" id="KW-1185">Reference proteome</keyword>
<dbReference type="PANTHER" id="PTHR20854">
    <property type="entry name" value="INOSITOL MONOPHOSPHATASE"/>
    <property type="match status" value="1"/>
</dbReference>
<dbReference type="Proteomes" id="UP001202180">
    <property type="component" value="Unassembled WGS sequence"/>
</dbReference>
<accession>A0ABT0HR31</accession>
<reference evidence="1 2" key="1">
    <citation type="submission" date="2022-04" db="EMBL/GenBank/DDBJ databases">
        <title>Spirosoma sp. strain RP8 genome sequencing and assembly.</title>
        <authorList>
            <person name="Jung Y."/>
        </authorList>
    </citation>
    <scope>NUCLEOTIDE SEQUENCE [LARGE SCALE GENOMIC DNA]</scope>
    <source>
        <strain evidence="1 2">RP8</strain>
    </source>
</reference>
<dbReference type="PANTHER" id="PTHR20854:SF4">
    <property type="entry name" value="INOSITOL-1-MONOPHOSPHATASE-RELATED"/>
    <property type="match status" value="1"/>
</dbReference>
<organism evidence="1 2">
    <name type="scientific">Spirosoma liriopis</name>
    <dbReference type="NCBI Taxonomy" id="2937440"/>
    <lineage>
        <taxon>Bacteria</taxon>
        <taxon>Pseudomonadati</taxon>
        <taxon>Bacteroidota</taxon>
        <taxon>Cytophagia</taxon>
        <taxon>Cytophagales</taxon>
        <taxon>Cytophagaceae</taxon>
        <taxon>Spirosoma</taxon>
    </lineage>
</organism>